<gene>
    <name evidence="1" type="ORF">BpHYR1_017864</name>
</gene>
<dbReference type="AlphaFoldDB" id="A0A3M7QYQ5"/>
<dbReference type="EMBL" id="REGN01004705">
    <property type="protein sequence ID" value="RNA16446.1"/>
    <property type="molecule type" value="Genomic_DNA"/>
</dbReference>
<proteinExistence type="predicted"/>
<accession>A0A3M7QYQ5</accession>
<dbReference type="Proteomes" id="UP000276133">
    <property type="component" value="Unassembled WGS sequence"/>
</dbReference>
<evidence type="ECO:0000313" key="2">
    <source>
        <dbReference type="Proteomes" id="UP000276133"/>
    </source>
</evidence>
<evidence type="ECO:0000313" key="1">
    <source>
        <dbReference type="EMBL" id="RNA16446.1"/>
    </source>
</evidence>
<keyword evidence="2" id="KW-1185">Reference proteome</keyword>
<sequence>MAPVTRSWPDGWAARAENSWPKGLELANSIEPKLAMFAEEPRGEFISGVEVGVCVVGVVFSDELATFICPGELPTFTRI</sequence>
<organism evidence="1 2">
    <name type="scientific">Brachionus plicatilis</name>
    <name type="common">Marine rotifer</name>
    <name type="synonym">Brachionus muelleri</name>
    <dbReference type="NCBI Taxonomy" id="10195"/>
    <lineage>
        <taxon>Eukaryota</taxon>
        <taxon>Metazoa</taxon>
        <taxon>Spiralia</taxon>
        <taxon>Gnathifera</taxon>
        <taxon>Rotifera</taxon>
        <taxon>Eurotatoria</taxon>
        <taxon>Monogononta</taxon>
        <taxon>Pseudotrocha</taxon>
        <taxon>Ploima</taxon>
        <taxon>Brachionidae</taxon>
        <taxon>Brachionus</taxon>
    </lineage>
</organism>
<protein>
    <submittedName>
        <fullName evidence="1">Uncharacterized protein</fullName>
    </submittedName>
</protein>
<reference evidence="1 2" key="1">
    <citation type="journal article" date="2018" name="Sci. Rep.">
        <title>Genomic signatures of local adaptation to the degree of environmental predictability in rotifers.</title>
        <authorList>
            <person name="Franch-Gras L."/>
            <person name="Hahn C."/>
            <person name="Garcia-Roger E.M."/>
            <person name="Carmona M.J."/>
            <person name="Serra M."/>
            <person name="Gomez A."/>
        </authorList>
    </citation>
    <scope>NUCLEOTIDE SEQUENCE [LARGE SCALE GENOMIC DNA]</scope>
    <source>
        <strain evidence="1">HYR1</strain>
    </source>
</reference>
<comment type="caution">
    <text evidence="1">The sequence shown here is derived from an EMBL/GenBank/DDBJ whole genome shotgun (WGS) entry which is preliminary data.</text>
</comment>
<name>A0A3M7QYQ5_BRAPC</name>